<dbReference type="EMBL" id="JAADJZ010000017">
    <property type="protein sequence ID" value="KAF2869144.1"/>
    <property type="molecule type" value="Genomic_DNA"/>
</dbReference>
<evidence type="ECO:0000313" key="2">
    <source>
        <dbReference type="Proteomes" id="UP000481861"/>
    </source>
</evidence>
<keyword evidence="2" id="KW-1185">Reference proteome</keyword>
<name>A0A7C8MGW1_9PLEO</name>
<dbReference type="AlphaFoldDB" id="A0A7C8MGW1"/>
<sequence length="289" mass="32570">MAVVSAESLSSLPTYGRFLHGNKNARAGYFILPCLCLFASCSPPTWTWRRIRKPINEDPMAVVSAESSSSMPSEKDCGVNANSISTMECWVLGAVPEIKETTTEQMFGGLEIERSIKRLRRKFKFKSCSNHAVLGAVPELKETATNRMFGGLDDRKKASKVFYGGDSAEISSRHVGIRWIGLGGHMNPSSSSSPPRLKEHSHGFMWKLAEEVISYTTYGLACRNKWWNDPCYDTPEDRNFKEVETWRCVVLCLDRNTSWLVAMRDVSKSLDSDRMEKAGNEIYKTKCLR</sequence>
<gene>
    <name evidence="1" type="ORF">BDV95DRAFT_596803</name>
</gene>
<comment type="caution">
    <text evidence="1">The sequence shown here is derived from an EMBL/GenBank/DDBJ whole genome shotgun (WGS) entry which is preliminary data.</text>
</comment>
<protein>
    <submittedName>
        <fullName evidence="1">Uncharacterized protein</fullName>
    </submittedName>
</protein>
<dbReference type="Proteomes" id="UP000481861">
    <property type="component" value="Unassembled WGS sequence"/>
</dbReference>
<organism evidence="1 2">
    <name type="scientific">Massariosphaeria phaeospora</name>
    <dbReference type="NCBI Taxonomy" id="100035"/>
    <lineage>
        <taxon>Eukaryota</taxon>
        <taxon>Fungi</taxon>
        <taxon>Dikarya</taxon>
        <taxon>Ascomycota</taxon>
        <taxon>Pezizomycotina</taxon>
        <taxon>Dothideomycetes</taxon>
        <taxon>Pleosporomycetidae</taxon>
        <taxon>Pleosporales</taxon>
        <taxon>Pleosporales incertae sedis</taxon>
        <taxon>Massariosphaeria</taxon>
    </lineage>
</organism>
<accession>A0A7C8MGW1</accession>
<proteinExistence type="predicted"/>
<evidence type="ECO:0000313" key="1">
    <source>
        <dbReference type="EMBL" id="KAF2869144.1"/>
    </source>
</evidence>
<reference evidence="1 2" key="1">
    <citation type="submission" date="2020-01" db="EMBL/GenBank/DDBJ databases">
        <authorList>
            <consortium name="DOE Joint Genome Institute"/>
            <person name="Haridas S."/>
            <person name="Albert R."/>
            <person name="Binder M."/>
            <person name="Bloem J."/>
            <person name="Labutti K."/>
            <person name="Salamov A."/>
            <person name="Andreopoulos B."/>
            <person name="Baker S.E."/>
            <person name="Barry K."/>
            <person name="Bills G."/>
            <person name="Bluhm B.H."/>
            <person name="Cannon C."/>
            <person name="Castanera R."/>
            <person name="Culley D.E."/>
            <person name="Daum C."/>
            <person name="Ezra D."/>
            <person name="Gonzalez J.B."/>
            <person name="Henrissat B."/>
            <person name="Kuo A."/>
            <person name="Liang C."/>
            <person name="Lipzen A."/>
            <person name="Lutzoni F."/>
            <person name="Magnuson J."/>
            <person name="Mondo S."/>
            <person name="Nolan M."/>
            <person name="Ohm R."/>
            <person name="Pangilinan J."/>
            <person name="Park H.-J.H."/>
            <person name="Ramirez L."/>
            <person name="Alfaro M."/>
            <person name="Sun H."/>
            <person name="Tritt A."/>
            <person name="Yoshinaga Y."/>
            <person name="Zwiers L.-H.L."/>
            <person name="Turgeon B.G."/>
            <person name="Goodwin S.B."/>
            <person name="Spatafora J.W."/>
            <person name="Crous P.W."/>
            <person name="Grigoriev I.V."/>
        </authorList>
    </citation>
    <scope>NUCLEOTIDE SEQUENCE [LARGE SCALE GENOMIC DNA]</scope>
    <source>
        <strain evidence="1 2">CBS 611.86</strain>
    </source>
</reference>